<comment type="caution">
    <text evidence="6">The sequence shown here is derived from an EMBL/GenBank/DDBJ whole genome shotgun (WGS) entry which is preliminary data.</text>
</comment>
<dbReference type="GO" id="GO:0003700">
    <property type="term" value="F:DNA-binding transcription factor activity"/>
    <property type="evidence" value="ECO:0007669"/>
    <property type="project" value="TreeGrafter"/>
</dbReference>
<dbReference type="FunFam" id="1.10.10.60:FF:000141">
    <property type="entry name" value="TetR family transcriptional regulator"/>
    <property type="match status" value="1"/>
</dbReference>
<dbReference type="InterPro" id="IPR039536">
    <property type="entry name" value="TetR_C_Proteobacteria"/>
</dbReference>
<sequence>MYGKWCNDRCTRPGGTTITSENEPPAAPRRGLAAKREAITRAARVVFGRDGYPRASIDAIAKEAGVSTRTLYNHFGGKEELFRSAILESAQRVSAAREAVIDEHLGEVTDLEAALIAWGRAWRNQMQDAPEHFALVRQINAEAGHFPPEALEAWQEAGPRRVRRYLADRLAALAEQGLLEIARPYQAANHLMLLVAGEVLSTYPEAPTDDAEADEIVADGVHAFLHGYLPRPAP</sequence>
<dbReference type="InterPro" id="IPR023772">
    <property type="entry name" value="DNA-bd_HTH_TetR-type_CS"/>
</dbReference>
<gene>
    <name evidence="6" type="ORF">FHU37_004318</name>
</gene>
<dbReference type="InterPro" id="IPR009057">
    <property type="entry name" value="Homeodomain-like_sf"/>
</dbReference>
<dbReference type="PANTHER" id="PTHR30055">
    <property type="entry name" value="HTH-TYPE TRANSCRIPTIONAL REGULATOR RUTR"/>
    <property type="match status" value="1"/>
</dbReference>
<dbReference type="RefSeq" id="WP_312892714.1">
    <property type="nucleotide sequence ID" value="NZ_JACBZD010000001.1"/>
</dbReference>
<name>A0A852ZZ68_9ACTN</name>
<keyword evidence="2 4" id="KW-0238">DNA-binding</keyword>
<dbReference type="GO" id="GO:0045892">
    <property type="term" value="P:negative regulation of DNA-templated transcription"/>
    <property type="evidence" value="ECO:0007669"/>
    <property type="project" value="UniProtKB-ARBA"/>
</dbReference>
<dbReference type="InterPro" id="IPR001647">
    <property type="entry name" value="HTH_TetR"/>
</dbReference>
<evidence type="ECO:0000256" key="2">
    <source>
        <dbReference type="ARBA" id="ARBA00023125"/>
    </source>
</evidence>
<dbReference type="EMBL" id="JACBZD010000001">
    <property type="protein sequence ID" value="NYI07375.1"/>
    <property type="molecule type" value="Genomic_DNA"/>
</dbReference>
<evidence type="ECO:0000256" key="1">
    <source>
        <dbReference type="ARBA" id="ARBA00023015"/>
    </source>
</evidence>
<evidence type="ECO:0000259" key="5">
    <source>
        <dbReference type="PROSITE" id="PS50977"/>
    </source>
</evidence>
<dbReference type="PANTHER" id="PTHR30055:SF146">
    <property type="entry name" value="HTH-TYPE TRANSCRIPTIONAL DUAL REGULATOR CECR"/>
    <property type="match status" value="1"/>
</dbReference>
<dbReference type="SUPFAM" id="SSF46689">
    <property type="entry name" value="Homeodomain-like"/>
    <property type="match status" value="1"/>
</dbReference>
<dbReference type="PRINTS" id="PR00455">
    <property type="entry name" value="HTHTETR"/>
</dbReference>
<reference evidence="6 7" key="1">
    <citation type="submission" date="2020-07" db="EMBL/GenBank/DDBJ databases">
        <title>Sequencing the genomes of 1000 actinobacteria strains.</title>
        <authorList>
            <person name="Klenk H.-P."/>
        </authorList>
    </citation>
    <scope>NUCLEOTIDE SEQUENCE [LARGE SCALE GENOMIC DNA]</scope>
    <source>
        <strain evidence="6 7">DSM 42178</strain>
    </source>
</reference>
<dbReference type="Gene3D" id="1.10.357.10">
    <property type="entry name" value="Tetracycline Repressor, domain 2"/>
    <property type="match status" value="1"/>
</dbReference>
<evidence type="ECO:0000313" key="7">
    <source>
        <dbReference type="Proteomes" id="UP000567795"/>
    </source>
</evidence>
<organism evidence="6 7">
    <name type="scientific">Allostreptomyces psammosilenae</name>
    <dbReference type="NCBI Taxonomy" id="1892865"/>
    <lineage>
        <taxon>Bacteria</taxon>
        <taxon>Bacillati</taxon>
        <taxon>Actinomycetota</taxon>
        <taxon>Actinomycetes</taxon>
        <taxon>Kitasatosporales</taxon>
        <taxon>Streptomycetaceae</taxon>
        <taxon>Allostreptomyces</taxon>
    </lineage>
</organism>
<dbReference type="InterPro" id="IPR050109">
    <property type="entry name" value="HTH-type_TetR-like_transc_reg"/>
</dbReference>
<protein>
    <submittedName>
        <fullName evidence="6">AcrR family transcriptional regulator</fullName>
    </submittedName>
</protein>
<dbReference type="PROSITE" id="PS50977">
    <property type="entry name" value="HTH_TETR_2"/>
    <property type="match status" value="1"/>
</dbReference>
<evidence type="ECO:0000256" key="4">
    <source>
        <dbReference type="PROSITE-ProRule" id="PRU00335"/>
    </source>
</evidence>
<keyword evidence="3" id="KW-0804">Transcription</keyword>
<dbReference type="Pfam" id="PF00440">
    <property type="entry name" value="TetR_N"/>
    <property type="match status" value="1"/>
</dbReference>
<feature type="domain" description="HTH tetR-type" evidence="5">
    <location>
        <begin position="33"/>
        <end position="93"/>
    </location>
</feature>
<accession>A0A852ZZ68</accession>
<dbReference type="PROSITE" id="PS01081">
    <property type="entry name" value="HTH_TETR_1"/>
    <property type="match status" value="1"/>
</dbReference>
<dbReference type="AlphaFoldDB" id="A0A852ZZ68"/>
<evidence type="ECO:0000256" key="3">
    <source>
        <dbReference type="ARBA" id="ARBA00023163"/>
    </source>
</evidence>
<keyword evidence="1" id="KW-0805">Transcription regulation</keyword>
<evidence type="ECO:0000313" key="6">
    <source>
        <dbReference type="EMBL" id="NYI07375.1"/>
    </source>
</evidence>
<dbReference type="Proteomes" id="UP000567795">
    <property type="component" value="Unassembled WGS sequence"/>
</dbReference>
<feature type="DNA-binding region" description="H-T-H motif" evidence="4">
    <location>
        <begin position="56"/>
        <end position="75"/>
    </location>
</feature>
<keyword evidence="7" id="KW-1185">Reference proteome</keyword>
<dbReference type="GO" id="GO:0000976">
    <property type="term" value="F:transcription cis-regulatory region binding"/>
    <property type="evidence" value="ECO:0007669"/>
    <property type="project" value="TreeGrafter"/>
</dbReference>
<proteinExistence type="predicted"/>
<dbReference type="Pfam" id="PF14246">
    <property type="entry name" value="TetR_C_7"/>
    <property type="match status" value="1"/>
</dbReference>